<sequence length="62" mass="6754">MVWLAAIAIRGAKIATPAMKVAITTPSTTARRRTGRDGFLSSRRTAPRRSGKLVSDMRTLLI</sequence>
<proteinExistence type="predicted"/>
<name>A0A6V8KHW9_9ACTN</name>
<dbReference type="Proteomes" id="UP000482800">
    <property type="component" value="Unassembled WGS sequence"/>
</dbReference>
<accession>A0A6V8KHW9</accession>
<organism evidence="2 3">
    <name type="scientific">Phytohabitans houttuyneae</name>
    <dbReference type="NCBI Taxonomy" id="1076126"/>
    <lineage>
        <taxon>Bacteria</taxon>
        <taxon>Bacillati</taxon>
        <taxon>Actinomycetota</taxon>
        <taxon>Actinomycetes</taxon>
        <taxon>Micromonosporales</taxon>
        <taxon>Micromonosporaceae</taxon>
    </lineage>
</organism>
<evidence type="ECO:0000313" key="2">
    <source>
        <dbReference type="EMBL" id="GFJ81998.1"/>
    </source>
</evidence>
<reference evidence="2 3" key="1">
    <citation type="submission" date="2020-03" db="EMBL/GenBank/DDBJ databases">
        <title>Whole genome shotgun sequence of Phytohabitans houttuyneae NBRC 108639.</title>
        <authorList>
            <person name="Komaki H."/>
            <person name="Tamura T."/>
        </authorList>
    </citation>
    <scope>NUCLEOTIDE SEQUENCE [LARGE SCALE GENOMIC DNA]</scope>
    <source>
        <strain evidence="2 3">NBRC 108639</strain>
    </source>
</reference>
<evidence type="ECO:0000256" key="1">
    <source>
        <dbReference type="SAM" id="MobiDB-lite"/>
    </source>
</evidence>
<comment type="caution">
    <text evidence="2">The sequence shown here is derived from an EMBL/GenBank/DDBJ whole genome shotgun (WGS) entry which is preliminary data.</text>
</comment>
<gene>
    <name evidence="2" type="ORF">Phou_061780</name>
</gene>
<feature type="region of interest" description="Disordered" evidence="1">
    <location>
        <begin position="30"/>
        <end position="55"/>
    </location>
</feature>
<protein>
    <submittedName>
        <fullName evidence="2">Uncharacterized protein</fullName>
    </submittedName>
</protein>
<keyword evidence="3" id="KW-1185">Reference proteome</keyword>
<dbReference type="EMBL" id="BLPF01000002">
    <property type="protein sequence ID" value="GFJ81998.1"/>
    <property type="molecule type" value="Genomic_DNA"/>
</dbReference>
<evidence type="ECO:0000313" key="3">
    <source>
        <dbReference type="Proteomes" id="UP000482800"/>
    </source>
</evidence>
<reference evidence="2 3" key="2">
    <citation type="submission" date="2020-03" db="EMBL/GenBank/DDBJ databases">
        <authorList>
            <person name="Ichikawa N."/>
            <person name="Kimura A."/>
            <person name="Kitahashi Y."/>
            <person name="Uohara A."/>
        </authorList>
    </citation>
    <scope>NUCLEOTIDE SEQUENCE [LARGE SCALE GENOMIC DNA]</scope>
    <source>
        <strain evidence="2 3">NBRC 108639</strain>
    </source>
</reference>
<dbReference type="AlphaFoldDB" id="A0A6V8KHW9"/>